<gene>
    <name evidence="2" type="ORF">A9Q84_01045</name>
</gene>
<evidence type="ECO:0000313" key="3">
    <source>
        <dbReference type="Proteomes" id="UP000196531"/>
    </source>
</evidence>
<dbReference type="AlphaFoldDB" id="A0A1Y5FBZ1"/>
<feature type="chain" id="PRO_5012915476" description="Lipoprotein" evidence="1">
    <location>
        <begin position="21"/>
        <end position="333"/>
    </location>
</feature>
<name>A0A1Y5FBZ1_9BACT</name>
<dbReference type="SUPFAM" id="SSF103647">
    <property type="entry name" value="TSP type-3 repeat"/>
    <property type="match status" value="1"/>
</dbReference>
<evidence type="ECO:0008006" key="4">
    <source>
        <dbReference type="Google" id="ProtNLM"/>
    </source>
</evidence>
<dbReference type="InterPro" id="IPR028974">
    <property type="entry name" value="TSP_type-3_rpt"/>
</dbReference>
<protein>
    <recommendedName>
        <fullName evidence="4">Lipoprotein</fullName>
    </recommendedName>
</protein>
<comment type="caution">
    <text evidence="2">The sequence shown here is derived from an EMBL/GenBank/DDBJ whole genome shotgun (WGS) entry which is preliminary data.</text>
</comment>
<dbReference type="Proteomes" id="UP000196531">
    <property type="component" value="Unassembled WGS sequence"/>
</dbReference>
<dbReference type="EMBL" id="MAAO01000002">
    <property type="protein sequence ID" value="OUR99638.1"/>
    <property type="molecule type" value="Genomic_DNA"/>
</dbReference>
<evidence type="ECO:0000313" key="2">
    <source>
        <dbReference type="EMBL" id="OUR99638.1"/>
    </source>
</evidence>
<keyword evidence="1" id="KW-0732">Signal</keyword>
<dbReference type="PROSITE" id="PS51257">
    <property type="entry name" value="PROKAR_LIPOPROTEIN"/>
    <property type="match status" value="1"/>
</dbReference>
<accession>A0A1Y5FBZ1</accession>
<dbReference type="Gene3D" id="4.10.1080.10">
    <property type="entry name" value="TSP type-3 repeat"/>
    <property type="match status" value="1"/>
</dbReference>
<organism evidence="2 3">
    <name type="scientific">Halobacteriovorax marinus</name>
    <dbReference type="NCBI Taxonomy" id="97084"/>
    <lineage>
        <taxon>Bacteria</taxon>
        <taxon>Pseudomonadati</taxon>
        <taxon>Bdellovibrionota</taxon>
        <taxon>Bacteriovoracia</taxon>
        <taxon>Bacteriovoracales</taxon>
        <taxon>Halobacteriovoraceae</taxon>
        <taxon>Halobacteriovorax</taxon>
    </lineage>
</organism>
<sequence length="333" mass="39276">MNKTLLLLSLLLLASCAGKRDDLGTNFNFSSAHVLAKGDRKVYLDDSNQDLDLASIHDDFDLDRIPDLFDDDIDNDGILNYADKYPYDQEKENEDIDTDGIPDFIDFEVMGDYKKGYVKAHKVLQERLFKERNVLIISVDRVLKTSEIDALNKEFFTGTLSSFKKLPRLKIIYKSPENLYDTKFAEYNKYWKTIVLYQNSYFEKDQFNFNNSLVHEVFHSIQKSHKELYQDFITTVGWKKERKGFTYLGKFYSNYDMRNDPDVLVEEITSNNFPSDYSKLGPEEMFAECATAFNFLRESDTKTHLFDEDKYNHIKNFKESESYRFFEEYFSNL</sequence>
<dbReference type="GO" id="GO:0005509">
    <property type="term" value="F:calcium ion binding"/>
    <property type="evidence" value="ECO:0007669"/>
    <property type="project" value="InterPro"/>
</dbReference>
<proteinExistence type="predicted"/>
<feature type="signal peptide" evidence="1">
    <location>
        <begin position="1"/>
        <end position="20"/>
    </location>
</feature>
<evidence type="ECO:0000256" key="1">
    <source>
        <dbReference type="SAM" id="SignalP"/>
    </source>
</evidence>
<reference evidence="3" key="1">
    <citation type="journal article" date="2017" name="Proc. Natl. Acad. Sci. U.S.A.">
        <title>Simulation of Deepwater Horizon oil plume reveals substrate specialization within a complex community of hydrocarbon-degraders.</title>
        <authorList>
            <person name="Hu P."/>
            <person name="Dubinsky E.A."/>
            <person name="Probst A.J."/>
            <person name="Wang J."/>
            <person name="Sieber C.M.K."/>
            <person name="Tom L.M."/>
            <person name="Gardinali P."/>
            <person name="Banfield J.F."/>
            <person name="Atlas R.M."/>
            <person name="Andersen G.L."/>
        </authorList>
    </citation>
    <scope>NUCLEOTIDE SEQUENCE [LARGE SCALE GENOMIC DNA]</scope>
</reference>